<dbReference type="AlphaFoldDB" id="A0A8S3UUX7"/>
<evidence type="ECO:0000313" key="1">
    <source>
        <dbReference type="EMBL" id="CAG2247648.1"/>
    </source>
</evidence>
<dbReference type="OrthoDB" id="2019572at2759"/>
<sequence>MDIILKWKTVDAYFTVRERATIMPDDHMCYCGTNSFLNRTKTDDYYLPSSDCFMHCRGDSTQFCGGSGIMSVYETGFHSLNIQNTVYNALAKDYKLTTQTRRVIRISSVSHCALHCLSTTSCRAFETCMDTAECRLIFDYEELCDGIQHEVGYVIYML</sequence>
<dbReference type="EMBL" id="CAJPWZ010002912">
    <property type="protein sequence ID" value="CAG2247648.1"/>
    <property type="molecule type" value="Genomic_DNA"/>
</dbReference>
<keyword evidence="2" id="KW-1185">Reference proteome</keyword>
<accession>A0A8S3UUX7</accession>
<gene>
    <name evidence="1" type="ORF">MEDL_59524</name>
</gene>
<comment type="caution">
    <text evidence="1">The sequence shown here is derived from an EMBL/GenBank/DDBJ whole genome shotgun (WGS) entry which is preliminary data.</text>
</comment>
<evidence type="ECO:0000313" key="2">
    <source>
        <dbReference type="Proteomes" id="UP000683360"/>
    </source>
</evidence>
<organism evidence="1 2">
    <name type="scientific">Mytilus edulis</name>
    <name type="common">Blue mussel</name>
    <dbReference type="NCBI Taxonomy" id="6550"/>
    <lineage>
        <taxon>Eukaryota</taxon>
        <taxon>Metazoa</taxon>
        <taxon>Spiralia</taxon>
        <taxon>Lophotrochozoa</taxon>
        <taxon>Mollusca</taxon>
        <taxon>Bivalvia</taxon>
        <taxon>Autobranchia</taxon>
        <taxon>Pteriomorphia</taxon>
        <taxon>Mytilida</taxon>
        <taxon>Mytiloidea</taxon>
        <taxon>Mytilidae</taxon>
        <taxon>Mytilinae</taxon>
        <taxon>Mytilus</taxon>
    </lineage>
</organism>
<protein>
    <submittedName>
        <fullName evidence="1">Uncharacterized protein</fullName>
    </submittedName>
</protein>
<name>A0A8S3UUX7_MYTED</name>
<proteinExistence type="predicted"/>
<reference evidence="1" key="1">
    <citation type="submission" date="2021-03" db="EMBL/GenBank/DDBJ databases">
        <authorList>
            <person name="Bekaert M."/>
        </authorList>
    </citation>
    <scope>NUCLEOTIDE SEQUENCE</scope>
</reference>
<dbReference type="Proteomes" id="UP000683360">
    <property type="component" value="Unassembled WGS sequence"/>
</dbReference>